<gene>
    <name evidence="3" type="ORF">Ctob_007918</name>
</gene>
<keyword evidence="4" id="KW-1185">Reference proteome</keyword>
<dbReference type="EMBL" id="JWZX01002548">
    <property type="protein sequence ID" value="KOO28576.1"/>
    <property type="molecule type" value="Genomic_DNA"/>
</dbReference>
<comment type="caution">
    <text evidence="3">The sequence shown here is derived from an EMBL/GenBank/DDBJ whole genome shotgun (WGS) entry which is preliminary data.</text>
</comment>
<protein>
    <submittedName>
        <fullName evidence="3">Uncharacterized protein</fullName>
    </submittedName>
</protein>
<evidence type="ECO:0000256" key="1">
    <source>
        <dbReference type="SAM" id="Coils"/>
    </source>
</evidence>
<reference evidence="4" key="1">
    <citation type="journal article" date="2015" name="PLoS Genet.">
        <title>Genome Sequence and Transcriptome Analyses of Chrysochromulina tobin: Metabolic Tools for Enhanced Algal Fitness in the Prominent Order Prymnesiales (Haptophyceae).</title>
        <authorList>
            <person name="Hovde B.T."/>
            <person name="Deodato C.R."/>
            <person name="Hunsperger H.M."/>
            <person name="Ryken S.A."/>
            <person name="Yost W."/>
            <person name="Jha R.K."/>
            <person name="Patterson J."/>
            <person name="Monnat R.J. Jr."/>
            <person name="Barlow S.B."/>
            <person name="Starkenburg S.R."/>
            <person name="Cattolico R.A."/>
        </authorList>
    </citation>
    <scope>NUCLEOTIDE SEQUENCE</scope>
    <source>
        <strain evidence="4">CCMP291</strain>
    </source>
</reference>
<dbReference type="AlphaFoldDB" id="A0A0M0JPS0"/>
<evidence type="ECO:0000256" key="2">
    <source>
        <dbReference type="SAM" id="MobiDB-lite"/>
    </source>
</evidence>
<evidence type="ECO:0000313" key="3">
    <source>
        <dbReference type="EMBL" id="KOO28576.1"/>
    </source>
</evidence>
<evidence type="ECO:0000313" key="4">
    <source>
        <dbReference type="Proteomes" id="UP000037460"/>
    </source>
</evidence>
<feature type="coiled-coil region" evidence="1">
    <location>
        <begin position="26"/>
        <end position="77"/>
    </location>
</feature>
<dbReference type="Proteomes" id="UP000037460">
    <property type="component" value="Unassembled WGS sequence"/>
</dbReference>
<accession>A0A0M0JPS0</accession>
<organism evidence="3 4">
    <name type="scientific">Chrysochromulina tobinii</name>
    <dbReference type="NCBI Taxonomy" id="1460289"/>
    <lineage>
        <taxon>Eukaryota</taxon>
        <taxon>Haptista</taxon>
        <taxon>Haptophyta</taxon>
        <taxon>Prymnesiophyceae</taxon>
        <taxon>Prymnesiales</taxon>
        <taxon>Chrysochromulinaceae</taxon>
        <taxon>Chrysochromulina</taxon>
    </lineage>
</organism>
<keyword evidence="1" id="KW-0175">Coiled coil</keyword>
<proteinExistence type="predicted"/>
<name>A0A0M0JPS0_9EUKA</name>
<sequence>MSADLVQAAHVTNELSLLLPRLTASFEAHQQAVKQLEADRAALASERAALAAERLALAEREREIAAREASCKFAEQENVQMLVGLKHQEAELASSKAEHAVRVSAPPPKKAAPMDSLSMHVLARATATALLKHGLQKQGQSIEAA</sequence>
<feature type="region of interest" description="Disordered" evidence="2">
    <location>
        <begin position="94"/>
        <end position="113"/>
    </location>
</feature>